<evidence type="ECO:0000256" key="1">
    <source>
        <dbReference type="SAM" id="MobiDB-lite"/>
    </source>
</evidence>
<feature type="compositionally biased region" description="Polar residues" evidence="1">
    <location>
        <begin position="191"/>
        <end position="202"/>
    </location>
</feature>
<feature type="transmembrane region" description="Helical" evidence="2">
    <location>
        <begin position="336"/>
        <end position="364"/>
    </location>
</feature>
<dbReference type="EMBL" id="JANBQF010000079">
    <property type="protein sequence ID" value="KAJ2005948.1"/>
    <property type="molecule type" value="Genomic_DNA"/>
</dbReference>
<sequence length="752" mass="80191">MDRSSFDKDKAKKRLVCLETESSICLSFDKSFSPDSLKLLSMSAAQLGAYGRNTAGDRLGMTKILTSSESRIVPRIQEIDGSSDSQLQQHQQQQQGFAKWQLANEGAVAGASDFSINSDSLNTADMAYTGDVESFFGQSTGSRLDTELDRELQAAVDLMLQGSAPPTAPERAYGSQGRALNFAVPPAPRSDSASTRGSNHYTADSGLSGGGSGSGMPRRRAYYSALHTTRFLRMKLAERFSRGSSNASNATVAQSGPGLGSSAAGLSPSYLSLSDRETAVKRKIGGSADESCEKRARTDSEVARQRLLEPTAPPAAWIPRFLHPVLRYVQQRPLRALGVVLCILVVFLVLIIVILVIGVFPFLMRTTLQDFSLTVTSLHAMPPPEVARALSVDERSLVRPQLMALHEARVANENLGPALQPRRLSEPPLLLFVEDDSRHHSPSSAALPVSSAVGHSSVASRPAGTFVPLLRSGPPGSQALRQATLQPAALATSAQPSAAILKSAEQDEVVTVVSELVSTVHVQRGPFVPAATPAPGPGVPILGPAPVPARAPVWAPVPDSGPKTLDSAGSAASTTYMMQVAGNLTSGGPIGVNIEFTEPLHLLWRDMVVGVIRFPESIHVPGRGTTQWRWPPFEVAIPANGTRLVADDRVLRGPPSDEQIHPGSNQVNGIAQRRVMGASGSAALGRSGQEPDDLASWFAAIQAHRPFTMHWRSRVKVSAMGMHASNIKFEKSVRVLCDETQGCSIDNSPFTV</sequence>
<gene>
    <name evidence="3" type="ORF">H4R26_001673</name>
</gene>
<dbReference type="AlphaFoldDB" id="A0A9W8BKB0"/>
<name>A0A9W8BKB0_9FUNG</name>
<evidence type="ECO:0000313" key="3">
    <source>
        <dbReference type="EMBL" id="KAJ2005948.1"/>
    </source>
</evidence>
<dbReference type="OrthoDB" id="10039566at2759"/>
<dbReference type="Proteomes" id="UP001150907">
    <property type="component" value="Unassembled WGS sequence"/>
</dbReference>
<keyword evidence="2" id="KW-1133">Transmembrane helix</keyword>
<feature type="region of interest" description="Disordered" evidence="1">
    <location>
        <begin position="243"/>
        <end position="262"/>
    </location>
</feature>
<organism evidence="3 4">
    <name type="scientific">Coemansia thaxteri</name>
    <dbReference type="NCBI Taxonomy" id="2663907"/>
    <lineage>
        <taxon>Eukaryota</taxon>
        <taxon>Fungi</taxon>
        <taxon>Fungi incertae sedis</taxon>
        <taxon>Zoopagomycota</taxon>
        <taxon>Kickxellomycotina</taxon>
        <taxon>Kickxellomycetes</taxon>
        <taxon>Kickxellales</taxon>
        <taxon>Kickxellaceae</taxon>
        <taxon>Coemansia</taxon>
    </lineage>
</organism>
<feature type="region of interest" description="Disordered" evidence="1">
    <location>
        <begin position="181"/>
        <end position="216"/>
    </location>
</feature>
<accession>A0A9W8BKB0</accession>
<reference evidence="3" key="1">
    <citation type="submission" date="2022-07" db="EMBL/GenBank/DDBJ databases">
        <title>Phylogenomic reconstructions and comparative analyses of Kickxellomycotina fungi.</title>
        <authorList>
            <person name="Reynolds N.K."/>
            <person name="Stajich J.E."/>
            <person name="Barry K."/>
            <person name="Grigoriev I.V."/>
            <person name="Crous P."/>
            <person name="Smith M.E."/>
        </authorList>
    </citation>
    <scope>NUCLEOTIDE SEQUENCE</scope>
    <source>
        <strain evidence="3">IMI 214461</strain>
    </source>
</reference>
<protein>
    <submittedName>
        <fullName evidence="3">Uncharacterized protein</fullName>
    </submittedName>
</protein>
<feature type="compositionally biased region" description="Polar residues" evidence="1">
    <location>
        <begin position="243"/>
        <end position="254"/>
    </location>
</feature>
<keyword evidence="4" id="KW-1185">Reference proteome</keyword>
<evidence type="ECO:0000256" key="2">
    <source>
        <dbReference type="SAM" id="Phobius"/>
    </source>
</evidence>
<proteinExistence type="predicted"/>
<keyword evidence="2" id="KW-0812">Transmembrane</keyword>
<comment type="caution">
    <text evidence="3">The sequence shown here is derived from an EMBL/GenBank/DDBJ whole genome shotgun (WGS) entry which is preliminary data.</text>
</comment>
<evidence type="ECO:0000313" key="4">
    <source>
        <dbReference type="Proteomes" id="UP001150907"/>
    </source>
</evidence>
<keyword evidence="2" id="KW-0472">Membrane</keyword>